<dbReference type="Pfam" id="PF07715">
    <property type="entry name" value="Plug"/>
    <property type="match status" value="1"/>
</dbReference>
<accession>A0A1B2LX17</accession>
<dbReference type="EMBL" id="CP016895">
    <property type="protein sequence ID" value="AOA57488.1"/>
    <property type="molecule type" value="Genomic_DNA"/>
</dbReference>
<evidence type="ECO:0000313" key="15">
    <source>
        <dbReference type="EMBL" id="AOA57488.1"/>
    </source>
</evidence>
<organism evidence="15 16">
    <name type="scientific">Acinetobacter larvae</name>
    <dbReference type="NCBI Taxonomy" id="1789224"/>
    <lineage>
        <taxon>Bacteria</taxon>
        <taxon>Pseudomonadati</taxon>
        <taxon>Pseudomonadota</taxon>
        <taxon>Gammaproteobacteria</taxon>
        <taxon>Moraxellales</taxon>
        <taxon>Moraxellaceae</taxon>
        <taxon>Acinetobacter</taxon>
    </lineage>
</organism>
<dbReference type="Gene3D" id="2.170.130.10">
    <property type="entry name" value="TonB-dependent receptor, plug domain"/>
    <property type="match status" value="1"/>
</dbReference>
<keyword evidence="2 10" id="KW-0813">Transport</keyword>
<dbReference type="STRING" id="1789224.BFG52_03380"/>
<dbReference type="OrthoDB" id="9764669at2"/>
<gene>
    <name evidence="15" type="ORF">BFG52_03380</name>
</gene>
<proteinExistence type="inferred from homology"/>
<feature type="signal peptide" evidence="12">
    <location>
        <begin position="1"/>
        <end position="23"/>
    </location>
</feature>
<dbReference type="InterPro" id="IPR039426">
    <property type="entry name" value="TonB-dep_rcpt-like"/>
</dbReference>
<keyword evidence="8 10" id="KW-0472">Membrane</keyword>
<feature type="domain" description="TonB-dependent receptor plug" evidence="14">
    <location>
        <begin position="47"/>
        <end position="152"/>
    </location>
</feature>
<protein>
    <submittedName>
        <fullName evidence="15">TonB-dependent receptor</fullName>
    </submittedName>
</protein>
<evidence type="ECO:0000259" key="13">
    <source>
        <dbReference type="Pfam" id="PF00593"/>
    </source>
</evidence>
<evidence type="ECO:0000256" key="4">
    <source>
        <dbReference type="ARBA" id="ARBA00022692"/>
    </source>
</evidence>
<dbReference type="RefSeq" id="WP_067552631.1">
    <property type="nucleotide sequence ID" value="NZ_CP016895.1"/>
</dbReference>
<evidence type="ECO:0000256" key="1">
    <source>
        <dbReference type="ARBA" id="ARBA00004571"/>
    </source>
</evidence>
<evidence type="ECO:0000256" key="9">
    <source>
        <dbReference type="ARBA" id="ARBA00023237"/>
    </source>
</evidence>
<evidence type="ECO:0000256" key="6">
    <source>
        <dbReference type="ARBA" id="ARBA00023065"/>
    </source>
</evidence>
<keyword evidence="3 10" id="KW-1134">Transmembrane beta strand</keyword>
<dbReference type="InterPro" id="IPR012910">
    <property type="entry name" value="Plug_dom"/>
</dbReference>
<evidence type="ECO:0000259" key="14">
    <source>
        <dbReference type="Pfam" id="PF07715"/>
    </source>
</evidence>
<evidence type="ECO:0000256" key="5">
    <source>
        <dbReference type="ARBA" id="ARBA00022729"/>
    </source>
</evidence>
<keyword evidence="16" id="KW-1185">Reference proteome</keyword>
<dbReference type="KEGG" id="ala:BFG52_03380"/>
<dbReference type="Pfam" id="PF00593">
    <property type="entry name" value="TonB_dep_Rec_b-barrel"/>
    <property type="match status" value="1"/>
</dbReference>
<sequence length="610" mass="68243">MSYKSNTLYQALLLLTPFSAAWAVEQLPTIHMTANNMTANRTVLNDQNTMAGLTVIDREQIERQQFQTLEELLKTVPSLSFRNSGGMGKTTGISLRGTSSQSVLVLVDGQKIASATTGTVAFEHLPIDQIERVEIIRGPRSSLYGAEAIAGVIQIFTRQAGHADGMKPYASVSYGSHESYKGNIGVNLRQGASWANLNATAIKTQGINATRPTAWGHDPDRDGYESSAFALKAGHQFSDQFEISSNLLSVDAKNEYDNGPDAHGNIKQNVYGLAAKYKPVDRWQSELKVGRTEDKLESVEYGTKSKIDTLRDNISWLNSLTLQPNQLLMLGIDYQHDKVNSSTNYTQNKRDNTGYFVQYLAGFGAVNVQAAFRFDDNQQYGQHSTGNATLGYHLNDHYHAYATWGKAFRMPTFNELYWPADPVFGGGGNPDLKPEQAENLEIGLKGSQYLDWQLNAFMNNIDHMIVGWPAQNVDKARVKGIELVLGQNLHQWVWNLNYTYQDPKNRSGAYKNKQVVYTAKQLLNFSADYKIDKWLIGGAVHYEDKRFVNAANTQQLSDFTTADVRVTYQLTPTMSVQAKLANMFDKTYQSTADYNQDGRTAWLTLRYAMQ</sequence>
<dbReference type="PANTHER" id="PTHR30069:SF53">
    <property type="entry name" value="COLICIN I RECEPTOR-RELATED"/>
    <property type="match status" value="1"/>
</dbReference>
<comment type="similarity">
    <text evidence="10 11">Belongs to the TonB-dependent receptor family.</text>
</comment>
<feature type="domain" description="TonB-dependent receptor-like beta-barrel" evidence="13">
    <location>
        <begin position="187"/>
        <end position="582"/>
    </location>
</feature>
<keyword evidence="9 10" id="KW-0998">Cell outer membrane</keyword>
<dbReference type="GO" id="GO:0015889">
    <property type="term" value="P:cobalamin transport"/>
    <property type="evidence" value="ECO:0007669"/>
    <property type="project" value="TreeGrafter"/>
</dbReference>
<evidence type="ECO:0000256" key="8">
    <source>
        <dbReference type="ARBA" id="ARBA00023136"/>
    </source>
</evidence>
<dbReference type="PROSITE" id="PS52016">
    <property type="entry name" value="TONB_DEPENDENT_REC_3"/>
    <property type="match status" value="1"/>
</dbReference>
<feature type="chain" id="PRO_5008539868" evidence="12">
    <location>
        <begin position="24"/>
        <end position="610"/>
    </location>
</feature>
<dbReference type="Gene3D" id="2.40.170.20">
    <property type="entry name" value="TonB-dependent receptor, beta-barrel domain"/>
    <property type="match status" value="1"/>
</dbReference>
<dbReference type="GO" id="GO:0006811">
    <property type="term" value="P:monoatomic ion transport"/>
    <property type="evidence" value="ECO:0007669"/>
    <property type="project" value="UniProtKB-KW"/>
</dbReference>
<name>A0A1B2LX17_9GAMM</name>
<dbReference type="PANTHER" id="PTHR30069">
    <property type="entry name" value="TONB-DEPENDENT OUTER MEMBRANE RECEPTOR"/>
    <property type="match status" value="1"/>
</dbReference>
<evidence type="ECO:0000313" key="16">
    <source>
        <dbReference type="Proteomes" id="UP000093391"/>
    </source>
</evidence>
<keyword evidence="4 10" id="KW-0812">Transmembrane</keyword>
<reference evidence="15 16" key="1">
    <citation type="submission" date="2016-08" db="EMBL/GenBank/DDBJ databases">
        <authorList>
            <person name="Seilhamer J.J."/>
        </authorList>
    </citation>
    <scope>NUCLEOTIDE SEQUENCE [LARGE SCALE GENOMIC DNA]</scope>
    <source>
        <strain evidence="15 16">BRTC-1</strain>
    </source>
</reference>
<keyword evidence="15" id="KW-0675">Receptor</keyword>
<dbReference type="Proteomes" id="UP000093391">
    <property type="component" value="Chromosome"/>
</dbReference>
<evidence type="ECO:0000256" key="11">
    <source>
        <dbReference type="RuleBase" id="RU003357"/>
    </source>
</evidence>
<dbReference type="CDD" id="cd01347">
    <property type="entry name" value="ligand_gated_channel"/>
    <property type="match status" value="1"/>
</dbReference>
<evidence type="ECO:0000256" key="12">
    <source>
        <dbReference type="SAM" id="SignalP"/>
    </source>
</evidence>
<comment type="subcellular location">
    <subcellularLocation>
        <location evidence="1 10">Cell outer membrane</location>
        <topology evidence="1 10">Multi-pass membrane protein</topology>
    </subcellularLocation>
</comment>
<dbReference type="SUPFAM" id="SSF56935">
    <property type="entry name" value="Porins"/>
    <property type="match status" value="1"/>
</dbReference>
<dbReference type="InterPro" id="IPR037066">
    <property type="entry name" value="Plug_dom_sf"/>
</dbReference>
<keyword evidence="7 11" id="KW-0798">TonB box</keyword>
<dbReference type="InterPro" id="IPR036942">
    <property type="entry name" value="Beta-barrel_TonB_sf"/>
</dbReference>
<evidence type="ECO:0000256" key="7">
    <source>
        <dbReference type="ARBA" id="ARBA00023077"/>
    </source>
</evidence>
<evidence type="ECO:0000256" key="2">
    <source>
        <dbReference type="ARBA" id="ARBA00022448"/>
    </source>
</evidence>
<evidence type="ECO:0000256" key="3">
    <source>
        <dbReference type="ARBA" id="ARBA00022452"/>
    </source>
</evidence>
<keyword evidence="5 12" id="KW-0732">Signal</keyword>
<keyword evidence="6" id="KW-0406">Ion transport</keyword>
<evidence type="ECO:0000256" key="10">
    <source>
        <dbReference type="PROSITE-ProRule" id="PRU01360"/>
    </source>
</evidence>
<dbReference type="InterPro" id="IPR000531">
    <property type="entry name" value="Beta-barrel_TonB"/>
</dbReference>
<dbReference type="GO" id="GO:0009279">
    <property type="term" value="C:cell outer membrane"/>
    <property type="evidence" value="ECO:0007669"/>
    <property type="project" value="UniProtKB-SubCell"/>
</dbReference>
<dbReference type="AlphaFoldDB" id="A0A1B2LX17"/>